<dbReference type="OrthoDB" id="10250354at2759"/>
<dbReference type="PANTHER" id="PTHR44272:SF3">
    <property type="entry name" value="J DOMAIN-CONTAINING PROTEIN"/>
    <property type="match status" value="1"/>
</dbReference>
<gene>
    <name evidence="2" type="primary">dnj16</name>
</gene>
<protein>
    <submittedName>
        <fullName evidence="2">Uncharacterized protein</fullName>
    </submittedName>
</protein>
<sequence length="291" mass="33427">DELGTMSKILNGLLNRKGCKVETKISSNVLSQAQHIAIGKTNILGEDLPRVKELIYGEEHKIKLQSQTAVFFRINITRKDLDHGVIIRCKSTYSDKFKVIFFDANGDISVCKESEYSTNGSEGNFLFFPFRHYHLKMEHNYMNTGKDMPKAFSLLEFFDLNYESIEPGNHLFCVYQNNWINSGNCILSCLKVQPCHGNIIEEIKDLEEDIQGKKTELDQLKVEYKEVKEKYENILNKVHTLTPAVNERISTRLDLYHQLFSECKETPIGGVISEYDSRGVFKNIFSTFKGS</sequence>
<organism evidence="2">
    <name type="scientific">Lepeophtheirus salmonis</name>
    <name type="common">Salmon louse</name>
    <name type="synonym">Caligus salmonis</name>
    <dbReference type="NCBI Taxonomy" id="72036"/>
    <lineage>
        <taxon>Eukaryota</taxon>
        <taxon>Metazoa</taxon>
        <taxon>Ecdysozoa</taxon>
        <taxon>Arthropoda</taxon>
        <taxon>Crustacea</taxon>
        <taxon>Multicrustacea</taxon>
        <taxon>Hexanauplia</taxon>
        <taxon>Copepoda</taxon>
        <taxon>Siphonostomatoida</taxon>
        <taxon>Caligidae</taxon>
        <taxon>Lepeophtheirus</taxon>
    </lineage>
</organism>
<evidence type="ECO:0000313" key="2">
    <source>
        <dbReference type="EMBL" id="CDW29014.1"/>
    </source>
</evidence>
<feature type="coiled-coil region" evidence="1">
    <location>
        <begin position="196"/>
        <end position="237"/>
    </location>
</feature>
<accession>A0A0K2TSI8</accession>
<dbReference type="EMBL" id="HACA01011653">
    <property type="protein sequence ID" value="CDW29014.1"/>
    <property type="molecule type" value="Transcribed_RNA"/>
</dbReference>
<evidence type="ECO:0000256" key="1">
    <source>
        <dbReference type="SAM" id="Coils"/>
    </source>
</evidence>
<keyword evidence="1" id="KW-0175">Coiled coil</keyword>
<dbReference type="PANTHER" id="PTHR44272">
    <property type="entry name" value="DNAJ DOMAIN (PROKARYOTIC HEAT SHOCK PROTEIN)"/>
    <property type="match status" value="1"/>
</dbReference>
<dbReference type="InterPro" id="IPR052812">
    <property type="entry name" value="Plant_DnaJ_domain"/>
</dbReference>
<reference evidence="2" key="1">
    <citation type="submission" date="2014-05" db="EMBL/GenBank/DDBJ databases">
        <authorList>
            <person name="Chronopoulou M."/>
        </authorList>
    </citation>
    <scope>NUCLEOTIDE SEQUENCE</scope>
    <source>
        <tissue evidence="2">Whole organism</tissue>
    </source>
</reference>
<dbReference type="AlphaFoldDB" id="A0A0K2TSI8"/>
<feature type="non-terminal residue" evidence="2">
    <location>
        <position position="1"/>
    </location>
</feature>
<proteinExistence type="predicted"/>
<name>A0A0K2TSI8_LEPSM</name>